<keyword evidence="3 7" id="KW-0812">Transmembrane</keyword>
<dbReference type="Proteomes" id="UP001217089">
    <property type="component" value="Unassembled WGS sequence"/>
</dbReference>
<evidence type="ECO:0000256" key="6">
    <source>
        <dbReference type="ARBA" id="ARBA00023315"/>
    </source>
</evidence>
<evidence type="ECO:0000313" key="8">
    <source>
        <dbReference type="EMBL" id="KAJ8321692.1"/>
    </source>
</evidence>
<evidence type="ECO:0000256" key="3">
    <source>
        <dbReference type="ARBA" id="ARBA00022692"/>
    </source>
</evidence>
<sequence length="479" mass="56243">MVQVGMSDEEGTFYVGSRIFQSIADAFGLPIDQFNFLACMLFGLGFGFYFRDALSPRRTSVVNRHIIDQLWHLVALSTVCYAVMMFGPRHLIHKIVFVISMGYVCTLHIYRQYYDYGGYTLDVTGPMMIMVQKTTSIAFALHDGESVPEEKLSTDQKSQMLNYMFCFHGIMVGPTSFYNDYIKFIEGTDYQEVNNKGRKQLSSTDDFINNTTLIYRMCYVLLCITLVRGKYYFAWKLGETVNNAAGFGFNGYDKDGEPKWDLLNNVDIYLLETCTSLKVNIDCWNKLTIVWLRRVVYDRVPKYHTLFVFSVSCIWHGFYPGYYICFGTALLLTMAARQIWRQIWRQVRPYLLSSCTSVRQLILNIWRQIWRQIRRQIRRQVRPYFLSSPQLKLFYDCVTFLFTRFANVYITSSHDVIRKGVLMIYRQIIKIDNYHKYSLYTSQYFYLHILSVAALVILNFVKPARQQKSTEKKTQKSKI</sequence>
<feature type="transmembrane region" description="Helical" evidence="7">
    <location>
        <begin position="34"/>
        <end position="50"/>
    </location>
</feature>
<keyword evidence="9" id="KW-1185">Reference proteome</keyword>
<feature type="transmembrane region" description="Helical" evidence="7">
    <location>
        <begin position="207"/>
        <end position="227"/>
    </location>
</feature>
<keyword evidence="2" id="KW-0808">Transferase</keyword>
<feature type="transmembrane region" description="Helical" evidence="7">
    <location>
        <begin position="391"/>
        <end position="410"/>
    </location>
</feature>
<dbReference type="InterPro" id="IPR004299">
    <property type="entry name" value="MBOAT_fam"/>
</dbReference>
<protein>
    <submittedName>
        <fullName evidence="8">Uncharacterized protein</fullName>
    </submittedName>
</protein>
<evidence type="ECO:0000256" key="7">
    <source>
        <dbReference type="SAM" id="Phobius"/>
    </source>
</evidence>
<dbReference type="EMBL" id="JARBDR010000018">
    <property type="protein sequence ID" value="KAJ8321692.1"/>
    <property type="molecule type" value="Genomic_DNA"/>
</dbReference>
<comment type="subcellular location">
    <subcellularLocation>
        <location evidence="1">Membrane</location>
        <topology evidence="1">Multi-pass membrane protein</topology>
    </subcellularLocation>
</comment>
<gene>
    <name evidence="8" type="ORF">KUTeg_000163</name>
</gene>
<accession>A0ABQ9FXX8</accession>
<keyword evidence="4 7" id="KW-1133">Transmembrane helix</keyword>
<evidence type="ECO:0000313" key="9">
    <source>
        <dbReference type="Proteomes" id="UP001217089"/>
    </source>
</evidence>
<feature type="transmembrane region" description="Helical" evidence="7">
    <location>
        <begin position="92"/>
        <end position="110"/>
    </location>
</feature>
<dbReference type="PANTHER" id="PTHR13906:SF4">
    <property type="entry name" value="LYSOPHOSPHOLIPID ACYLTRANSFERASE 6"/>
    <property type="match status" value="1"/>
</dbReference>
<keyword evidence="5 7" id="KW-0472">Membrane</keyword>
<reference evidence="8 9" key="1">
    <citation type="submission" date="2022-12" db="EMBL/GenBank/DDBJ databases">
        <title>Chromosome-level genome of Tegillarca granosa.</title>
        <authorList>
            <person name="Kim J."/>
        </authorList>
    </citation>
    <scope>NUCLEOTIDE SEQUENCE [LARGE SCALE GENOMIC DNA]</scope>
    <source>
        <strain evidence="8">Teg-2019</strain>
        <tissue evidence="8">Adductor muscle</tissue>
    </source>
</reference>
<feature type="transmembrane region" description="Helical" evidence="7">
    <location>
        <begin position="70"/>
        <end position="86"/>
    </location>
</feature>
<name>A0ABQ9FXX8_TEGGR</name>
<evidence type="ECO:0000256" key="2">
    <source>
        <dbReference type="ARBA" id="ARBA00022679"/>
    </source>
</evidence>
<organism evidence="8 9">
    <name type="scientific">Tegillarca granosa</name>
    <name type="common">Malaysian cockle</name>
    <name type="synonym">Anadara granosa</name>
    <dbReference type="NCBI Taxonomy" id="220873"/>
    <lineage>
        <taxon>Eukaryota</taxon>
        <taxon>Metazoa</taxon>
        <taxon>Spiralia</taxon>
        <taxon>Lophotrochozoa</taxon>
        <taxon>Mollusca</taxon>
        <taxon>Bivalvia</taxon>
        <taxon>Autobranchia</taxon>
        <taxon>Pteriomorphia</taxon>
        <taxon>Arcoida</taxon>
        <taxon>Arcoidea</taxon>
        <taxon>Arcidae</taxon>
        <taxon>Tegillarca</taxon>
    </lineage>
</organism>
<evidence type="ECO:0000256" key="5">
    <source>
        <dbReference type="ARBA" id="ARBA00023136"/>
    </source>
</evidence>
<evidence type="ECO:0000256" key="1">
    <source>
        <dbReference type="ARBA" id="ARBA00004141"/>
    </source>
</evidence>
<keyword evidence="6" id="KW-0012">Acyltransferase</keyword>
<comment type="caution">
    <text evidence="8">The sequence shown here is derived from an EMBL/GenBank/DDBJ whole genome shotgun (WGS) entry which is preliminary data.</text>
</comment>
<proteinExistence type="predicted"/>
<feature type="transmembrane region" description="Helical" evidence="7">
    <location>
        <begin position="303"/>
        <end position="330"/>
    </location>
</feature>
<dbReference type="Pfam" id="PF03062">
    <property type="entry name" value="MBOAT"/>
    <property type="match status" value="1"/>
</dbReference>
<dbReference type="InterPro" id="IPR049941">
    <property type="entry name" value="LPLAT_7/PORCN-like"/>
</dbReference>
<feature type="transmembrane region" description="Helical" evidence="7">
    <location>
        <begin position="444"/>
        <end position="461"/>
    </location>
</feature>
<dbReference type="PANTHER" id="PTHR13906">
    <property type="entry name" value="PORCUPINE"/>
    <property type="match status" value="1"/>
</dbReference>
<evidence type="ECO:0000256" key="4">
    <source>
        <dbReference type="ARBA" id="ARBA00022989"/>
    </source>
</evidence>